<dbReference type="InterPro" id="IPR050768">
    <property type="entry name" value="UPF0353/GerABKA_families"/>
</dbReference>
<feature type="transmembrane region" description="Helical" evidence="5">
    <location>
        <begin position="411"/>
        <end position="440"/>
    </location>
</feature>
<feature type="transmembrane region" description="Helical" evidence="5">
    <location>
        <begin position="379"/>
        <end position="399"/>
    </location>
</feature>
<keyword evidence="5" id="KW-0812">Transmembrane</keyword>
<dbReference type="EMBL" id="JAGGKX010000013">
    <property type="protein sequence ID" value="MBP1970474.1"/>
    <property type="molecule type" value="Genomic_DNA"/>
</dbReference>
<evidence type="ECO:0000256" key="5">
    <source>
        <dbReference type="SAM" id="Phobius"/>
    </source>
</evidence>
<sequence>MGKEGTQVPISKKFEKNIEYLQKELRIEKNFDVVHQKLDHGGRKIGMFFVDGFADDVSLIEVLKSLNLLKDNELDNNPIETLTQTIMPHQEIETSEDLEEVIGQLLAGHIAFIVEGSTTAILVDAREYPARSPEEPDLERVVRGPRDGFVETLVFNAALIRRRIRDRSLIMEYLQVGQRSKTDIALAYIDSIADQELVERIRERIEVINTDGLSMGEKTLEEFIFGKNLNPYPMIRYTERGDTSGVHLMEGHILIVVDGSPSVMICPTTYWHHLEHAEEYRQKPVIGAALRWIRFMAVFASLFLLPLWYLAATNPSILDGRWAFVGPDEIGEISLFWQIFIAEIGVEMLRMSAIHTPNALATALGVVAAILIGDIAVEAGLFSVEVVLYLAAAVVGSYATPSYELALANRFFRVAFLIIAAIFGVYGFVLAVTLWLILLVSTKTLNTPFMWPLLPFSPKEFLEVLVRSPIPLKDRRPSVLNTKDETSQ</sequence>
<evidence type="ECO:0000256" key="1">
    <source>
        <dbReference type="ARBA" id="ARBA00004141"/>
    </source>
</evidence>
<evidence type="ECO:0000313" key="7">
    <source>
        <dbReference type="Proteomes" id="UP001519345"/>
    </source>
</evidence>
<dbReference type="InterPro" id="IPR004995">
    <property type="entry name" value="Spore_Ger"/>
</dbReference>
<organism evidence="6 7">
    <name type="scientific">Virgibacillus natechei</name>
    <dbReference type="NCBI Taxonomy" id="1216297"/>
    <lineage>
        <taxon>Bacteria</taxon>
        <taxon>Bacillati</taxon>
        <taxon>Bacillota</taxon>
        <taxon>Bacilli</taxon>
        <taxon>Bacillales</taxon>
        <taxon>Bacillaceae</taxon>
        <taxon>Virgibacillus</taxon>
    </lineage>
</organism>
<comment type="caution">
    <text evidence="6">The sequence shown here is derived from an EMBL/GenBank/DDBJ whole genome shotgun (WGS) entry which is preliminary data.</text>
</comment>
<reference evidence="6 7" key="1">
    <citation type="submission" date="2021-03" db="EMBL/GenBank/DDBJ databases">
        <title>Genomic Encyclopedia of Type Strains, Phase IV (KMG-IV): sequencing the most valuable type-strain genomes for metagenomic binning, comparative biology and taxonomic classification.</title>
        <authorList>
            <person name="Goeker M."/>
        </authorList>
    </citation>
    <scope>NUCLEOTIDE SEQUENCE [LARGE SCALE GENOMIC DNA]</scope>
    <source>
        <strain evidence="6 7">DSM 25609</strain>
    </source>
</reference>
<dbReference type="PANTHER" id="PTHR22550:SF9">
    <property type="entry name" value="STAGE V SPORULATION PROTEIN AF"/>
    <property type="match status" value="1"/>
</dbReference>
<evidence type="ECO:0000256" key="4">
    <source>
        <dbReference type="PIRNR" id="PIRNR005690"/>
    </source>
</evidence>
<evidence type="ECO:0000256" key="3">
    <source>
        <dbReference type="ARBA" id="ARBA00023136"/>
    </source>
</evidence>
<evidence type="ECO:0000256" key="2">
    <source>
        <dbReference type="ARBA" id="ARBA00005278"/>
    </source>
</evidence>
<feature type="transmembrane region" description="Helical" evidence="5">
    <location>
        <begin position="353"/>
        <end position="372"/>
    </location>
</feature>
<evidence type="ECO:0000313" key="6">
    <source>
        <dbReference type="EMBL" id="MBP1970474.1"/>
    </source>
</evidence>
<keyword evidence="7" id="KW-1185">Reference proteome</keyword>
<accession>A0ABS4IHN8</accession>
<feature type="transmembrane region" description="Helical" evidence="5">
    <location>
        <begin position="292"/>
        <end position="311"/>
    </location>
</feature>
<protein>
    <submittedName>
        <fullName evidence="6">Stage V sporulation protein AF</fullName>
    </submittedName>
</protein>
<dbReference type="RefSeq" id="WP_209463598.1">
    <property type="nucleotide sequence ID" value="NZ_CP110224.1"/>
</dbReference>
<proteinExistence type="inferred from homology"/>
<comment type="similarity">
    <text evidence="2 4">Belongs to the GerABKA family.</text>
</comment>
<dbReference type="Proteomes" id="UP001519345">
    <property type="component" value="Unassembled WGS sequence"/>
</dbReference>
<gene>
    <name evidence="6" type="ORF">J2Z83_002595</name>
</gene>
<dbReference type="PANTHER" id="PTHR22550">
    <property type="entry name" value="SPORE GERMINATION PROTEIN"/>
    <property type="match status" value="1"/>
</dbReference>
<dbReference type="PIRSF" id="PIRSF005690">
    <property type="entry name" value="GerBA"/>
    <property type="match status" value="1"/>
</dbReference>
<dbReference type="Pfam" id="PF03323">
    <property type="entry name" value="GerA"/>
    <property type="match status" value="1"/>
</dbReference>
<keyword evidence="5" id="KW-1133">Transmembrane helix</keyword>
<name>A0ABS4IHN8_9BACI</name>
<comment type="subcellular location">
    <subcellularLocation>
        <location evidence="4">Cell membrane</location>
    </subcellularLocation>
    <subcellularLocation>
        <location evidence="1">Membrane</location>
        <topology evidence="1">Multi-pass membrane protein</topology>
    </subcellularLocation>
</comment>
<keyword evidence="3 4" id="KW-0472">Membrane</keyword>